<dbReference type="PANTHER" id="PTHR28360:SF1">
    <property type="entry name" value="DYNACTIN SUBUNIT 3"/>
    <property type="match status" value="1"/>
</dbReference>
<dbReference type="InterPro" id="IPR023313">
    <property type="entry name" value="UBQ-conjugating_AS"/>
</dbReference>
<evidence type="ECO:0000313" key="11">
    <source>
        <dbReference type="EMBL" id="VDL62762.1"/>
    </source>
</evidence>
<protein>
    <recommendedName>
        <fullName evidence="7">E2 NEDD8-conjugating enzyme</fullName>
        <ecNumber evidence="7">2.3.2.34</ecNumber>
    </recommendedName>
</protein>
<evidence type="ECO:0000256" key="4">
    <source>
        <dbReference type="ARBA" id="ARBA00022786"/>
    </source>
</evidence>
<dbReference type="FunFam" id="3.10.110.10:FF:000033">
    <property type="entry name" value="NEDD8-conjugating enzyme UBE2F"/>
    <property type="match status" value="1"/>
</dbReference>
<evidence type="ECO:0000256" key="1">
    <source>
        <dbReference type="ARBA" id="ARBA00005032"/>
    </source>
</evidence>
<dbReference type="GO" id="GO:0045116">
    <property type="term" value="P:protein neddylation"/>
    <property type="evidence" value="ECO:0007669"/>
    <property type="project" value="UniProtKB-ARBA"/>
</dbReference>
<dbReference type="GO" id="GO:0061640">
    <property type="term" value="P:cytoskeleton-dependent cytokinesis"/>
    <property type="evidence" value="ECO:0007669"/>
    <property type="project" value="InterPro"/>
</dbReference>
<dbReference type="InterPro" id="IPR009991">
    <property type="entry name" value="DCTN3"/>
</dbReference>
<evidence type="ECO:0000256" key="3">
    <source>
        <dbReference type="ARBA" id="ARBA00022741"/>
    </source>
</evidence>
<dbReference type="SMART" id="SM00212">
    <property type="entry name" value="UBCc"/>
    <property type="match status" value="1"/>
</dbReference>
<evidence type="ECO:0000256" key="6">
    <source>
        <dbReference type="ARBA" id="ARBA00043698"/>
    </source>
</evidence>
<dbReference type="PANTHER" id="PTHR28360">
    <property type="entry name" value="DYNACTIN SUBUNIT 3"/>
    <property type="match status" value="1"/>
</dbReference>
<evidence type="ECO:0000256" key="9">
    <source>
        <dbReference type="SAM" id="MobiDB-lite"/>
    </source>
</evidence>
<dbReference type="InterPro" id="IPR000608">
    <property type="entry name" value="UBC"/>
</dbReference>
<dbReference type="Pfam" id="PF07426">
    <property type="entry name" value="Dynactin_p22"/>
    <property type="match status" value="1"/>
</dbReference>
<dbReference type="GO" id="GO:0061654">
    <property type="term" value="F:NEDD8 conjugating enzyme activity"/>
    <property type="evidence" value="ECO:0007669"/>
    <property type="project" value="UniProtKB-EC"/>
</dbReference>
<dbReference type="Pfam" id="PF00179">
    <property type="entry name" value="UQ_con"/>
    <property type="match status" value="1"/>
</dbReference>
<dbReference type="Gene3D" id="3.10.110.10">
    <property type="entry name" value="Ubiquitin Conjugating Enzyme"/>
    <property type="match status" value="1"/>
</dbReference>
<dbReference type="GO" id="GO:0005524">
    <property type="term" value="F:ATP binding"/>
    <property type="evidence" value="ECO:0007669"/>
    <property type="project" value="UniProtKB-KW"/>
</dbReference>
<dbReference type="PROSITE" id="PS00183">
    <property type="entry name" value="UBC_1"/>
    <property type="match status" value="1"/>
</dbReference>
<proteinExistence type="predicted"/>
<evidence type="ECO:0000313" key="12">
    <source>
        <dbReference type="Proteomes" id="UP000274504"/>
    </source>
</evidence>
<evidence type="ECO:0000313" key="13">
    <source>
        <dbReference type="WBParaSite" id="HDID_0001014101-mRNA-1"/>
    </source>
</evidence>
<gene>
    <name evidence="11" type="ORF">HDID_LOCUS10139</name>
</gene>
<evidence type="ECO:0000256" key="2">
    <source>
        <dbReference type="ARBA" id="ARBA00022679"/>
    </source>
</evidence>
<organism evidence="13">
    <name type="scientific">Hymenolepis diminuta</name>
    <name type="common">Rat tapeworm</name>
    <dbReference type="NCBI Taxonomy" id="6216"/>
    <lineage>
        <taxon>Eukaryota</taxon>
        <taxon>Metazoa</taxon>
        <taxon>Spiralia</taxon>
        <taxon>Lophotrochozoa</taxon>
        <taxon>Platyhelminthes</taxon>
        <taxon>Cestoda</taxon>
        <taxon>Eucestoda</taxon>
        <taxon>Cyclophyllidea</taxon>
        <taxon>Hymenolepididae</taxon>
        <taxon>Hymenolepis</taxon>
    </lineage>
</organism>
<reference evidence="13" key="1">
    <citation type="submission" date="2017-02" db="UniProtKB">
        <authorList>
            <consortium name="WormBaseParasite"/>
        </authorList>
    </citation>
    <scope>IDENTIFICATION</scope>
</reference>
<comment type="pathway">
    <text evidence="1">Protein modification; protein neddylation.</text>
</comment>
<keyword evidence="3" id="KW-0547">Nucleotide-binding</keyword>
<sequence>MLRLAEKIRKKQEGEATNESDFASSPSLINASVRDKLLAQEIPEIKTNLPSTCKITYPDPNKIHQFMLEITPKEGIWQFGHFIFDFNIPETYNHAPPAVKCLTKIWHPNIDEHGNVCLSILRQASLDPTGWTPTRKLMDVIWGLESLFGELCDFTDALNVKAAEQYLQNKDAFIRTARNFMLRFSARCVRALSTGSKAPPPPASSKPPVVSRPSVSAKTPSQPQKPPAKAFQPVPAASYSTPYKANEYYDFSQYSFYDLERVAELEHLILGIRNQTSQRPPKQTISDMIADAQKQVTLAEKRPKIKEILDRSSELSKYMDPNFLDVQTIATEAKIKVILLHEAEIRQTAQALEALQSLKDVLNNPAYSDLSQMKAKFAEMHQKHAEQEMQTNDFMDESNALLEAYANAVSLNFSFTSLFFSTLLMSHTTRNMSKLLLAWQKKVTAK</sequence>
<keyword evidence="2" id="KW-0808">Transferase</keyword>
<feature type="region of interest" description="Disordered" evidence="9">
    <location>
        <begin position="193"/>
        <end position="234"/>
    </location>
</feature>
<dbReference type="InterPro" id="IPR016135">
    <property type="entry name" value="UBQ-conjugating_enzyme/RWD"/>
</dbReference>
<name>A0A0R3SWR6_HYMDI</name>
<dbReference type="AlphaFoldDB" id="A0A0R3SWR6"/>
<accession>A0A0R3SWR6</accession>
<feature type="compositionally biased region" description="Low complexity" evidence="9">
    <location>
        <begin position="206"/>
        <end position="234"/>
    </location>
</feature>
<keyword evidence="4" id="KW-0833">Ubl conjugation pathway</keyword>
<feature type="domain" description="UBC core" evidence="10">
    <location>
        <begin position="33"/>
        <end position="186"/>
    </location>
</feature>
<evidence type="ECO:0000256" key="5">
    <source>
        <dbReference type="ARBA" id="ARBA00022840"/>
    </source>
</evidence>
<reference evidence="11 12" key="2">
    <citation type="submission" date="2018-11" db="EMBL/GenBank/DDBJ databases">
        <authorList>
            <consortium name="Pathogen Informatics"/>
        </authorList>
    </citation>
    <scope>NUCLEOTIDE SEQUENCE [LARGE SCALE GENOMIC DNA]</scope>
</reference>
<keyword evidence="5" id="KW-0067">ATP-binding</keyword>
<evidence type="ECO:0000256" key="8">
    <source>
        <dbReference type="PROSITE-ProRule" id="PRU10133"/>
    </source>
</evidence>
<evidence type="ECO:0000256" key="7">
    <source>
        <dbReference type="ARBA" id="ARBA00044047"/>
    </source>
</evidence>
<comment type="catalytic activity">
    <reaction evidence="6">
        <text>[E1 NEDD8-activating enzyme]-S-[NEDD8 protein]-yl-L-cysteine + [E2 NEDD8-conjugating enzyme]-L-cysteine = [E1 NEDD8-activating enzyme]-L-cysteine + [E2 NEDD8-conjugating enzyme]-S-[NEDD8-protein]-yl-L-cysteine.</text>
        <dbReference type="EC" id="2.3.2.34"/>
    </reaction>
</comment>
<dbReference type="EC" id="2.3.2.34" evidence="7"/>
<dbReference type="CDD" id="cd23794">
    <property type="entry name" value="UBCc_UBE2F_UBE2M"/>
    <property type="match status" value="1"/>
</dbReference>
<evidence type="ECO:0000259" key="10">
    <source>
        <dbReference type="PROSITE" id="PS50127"/>
    </source>
</evidence>
<dbReference type="WBParaSite" id="HDID_0001014101-mRNA-1">
    <property type="protein sequence ID" value="HDID_0001014101-mRNA-1"/>
    <property type="gene ID" value="HDID_0001014101"/>
</dbReference>
<dbReference type="STRING" id="6216.A0A0R3SWR6"/>
<dbReference type="EMBL" id="UYSG01011539">
    <property type="protein sequence ID" value="VDL62762.1"/>
    <property type="molecule type" value="Genomic_DNA"/>
</dbReference>
<dbReference type="Proteomes" id="UP000274504">
    <property type="component" value="Unassembled WGS sequence"/>
</dbReference>
<dbReference type="SUPFAM" id="SSF54495">
    <property type="entry name" value="UBC-like"/>
    <property type="match status" value="1"/>
</dbReference>
<dbReference type="PROSITE" id="PS50127">
    <property type="entry name" value="UBC_2"/>
    <property type="match status" value="1"/>
</dbReference>
<dbReference type="GO" id="GO:0005869">
    <property type="term" value="C:dynactin complex"/>
    <property type="evidence" value="ECO:0007669"/>
    <property type="project" value="InterPro"/>
</dbReference>
<dbReference type="OrthoDB" id="10249039at2759"/>
<feature type="active site" description="Glycyl thioester intermediate" evidence="8">
    <location>
        <position position="117"/>
    </location>
</feature>